<evidence type="ECO:0000313" key="2">
    <source>
        <dbReference type="EMBL" id="SLM12135.1"/>
    </source>
</evidence>
<dbReference type="EMBL" id="FWDM01000014">
    <property type="protein sequence ID" value="SLM12135.1"/>
    <property type="molecule type" value="Genomic_DNA"/>
</dbReference>
<dbReference type="GO" id="GO:0016301">
    <property type="term" value="F:kinase activity"/>
    <property type="evidence" value="ECO:0007669"/>
    <property type="project" value="UniProtKB-KW"/>
</dbReference>
<feature type="domain" description="DAGKc" evidence="1">
    <location>
        <begin position="29"/>
        <end position="143"/>
    </location>
</feature>
<dbReference type="SUPFAM" id="SSF111331">
    <property type="entry name" value="NAD kinase/diacylglycerol kinase-like"/>
    <property type="match status" value="1"/>
</dbReference>
<protein>
    <submittedName>
        <fullName evidence="2">Putative Diacylglycerol kinase catalytic region</fullName>
    </submittedName>
</protein>
<dbReference type="Pfam" id="PF00781">
    <property type="entry name" value="DAGK_cat"/>
    <property type="match status" value="1"/>
</dbReference>
<dbReference type="AlphaFoldDB" id="A0A3P3XHN7"/>
<sequence length="356" mass="39518">MKPDDLAEGLNAIFARSPVFPEKSLIIDVIANPKAGGFSRIHHSRKRFNELKEIVRRSLQLPERASPYALKMHLTERCGHAAAIVQRILDRSPSNGKDSCHLIITAGGDGTSLETAERLTKLPESEKDRFGLVRLPFGTGNDGSEGRDLLVALGRFLGSAAFERRAALRVTPSEEGGGLPRYSFNIASIGLDAYVADMTNRLKRHFPGDSYRFWVNIGTLFYDRIYNVGDMHLKAWGEDGKIVMDSTGPRLLVAMGVSGNRQYGSNKKILPNDTNCVAVSQTSLFRKLILKGPIEQGRHENIPELVHFSAEKLMIEYGERIPLQCDGETNELAKCDFPLIMERVRNAYNVVVPVLA</sequence>
<dbReference type="InterPro" id="IPR017438">
    <property type="entry name" value="ATP-NAD_kinase_N"/>
</dbReference>
<reference evidence="2" key="1">
    <citation type="submission" date="2017-02" db="EMBL/GenBank/DDBJ databases">
        <authorList>
            <person name="Regsiter A."/>
            <person name="William W."/>
        </authorList>
    </citation>
    <scope>NUCLEOTIDE SEQUENCE</scope>
    <source>
        <strain evidence="2">Bib</strain>
    </source>
</reference>
<evidence type="ECO:0000259" key="1">
    <source>
        <dbReference type="Pfam" id="PF00781"/>
    </source>
</evidence>
<keyword evidence="2" id="KW-0808">Transferase</keyword>
<accession>A0A3P3XHN7</accession>
<name>A0A3P3XHN7_9SPIR</name>
<organism evidence="2">
    <name type="scientific">uncultured spirochete</name>
    <dbReference type="NCBI Taxonomy" id="156406"/>
    <lineage>
        <taxon>Bacteria</taxon>
        <taxon>Pseudomonadati</taxon>
        <taxon>Spirochaetota</taxon>
        <taxon>Spirochaetia</taxon>
        <taxon>Spirochaetales</taxon>
        <taxon>environmental samples</taxon>
    </lineage>
</organism>
<dbReference type="Gene3D" id="2.60.200.40">
    <property type="match status" value="1"/>
</dbReference>
<dbReference type="InterPro" id="IPR001206">
    <property type="entry name" value="Diacylglycerol_kinase_cat_dom"/>
</dbReference>
<keyword evidence="2" id="KW-0418">Kinase</keyword>
<proteinExistence type="predicted"/>
<gene>
    <name evidence="2" type="ORF">SPIROBIBN47_210221</name>
</gene>
<dbReference type="Gene3D" id="3.40.50.10330">
    <property type="entry name" value="Probable inorganic polyphosphate/atp-NAD kinase, domain 1"/>
    <property type="match status" value="1"/>
</dbReference>
<dbReference type="InterPro" id="IPR016064">
    <property type="entry name" value="NAD/diacylglycerol_kinase_sf"/>
</dbReference>